<dbReference type="EMBL" id="LR796237">
    <property type="protein sequence ID" value="CAB4129895.1"/>
    <property type="molecule type" value="Genomic_DNA"/>
</dbReference>
<proteinExistence type="predicted"/>
<evidence type="ECO:0000256" key="1">
    <source>
        <dbReference type="SAM" id="Phobius"/>
    </source>
</evidence>
<keyword evidence="1" id="KW-1133">Transmembrane helix</keyword>
<protein>
    <submittedName>
        <fullName evidence="2">Uncharacterized protein</fullName>
    </submittedName>
</protein>
<dbReference type="InterPro" id="IPR043912">
    <property type="entry name" value="DUF5765"/>
</dbReference>
<feature type="transmembrane region" description="Helical" evidence="1">
    <location>
        <begin position="98"/>
        <end position="116"/>
    </location>
</feature>
<reference evidence="2" key="1">
    <citation type="submission" date="2020-04" db="EMBL/GenBank/DDBJ databases">
        <authorList>
            <person name="Chiriac C."/>
            <person name="Salcher M."/>
            <person name="Ghai R."/>
            <person name="Kavagutti S V."/>
        </authorList>
    </citation>
    <scope>NUCLEOTIDE SEQUENCE</scope>
</reference>
<organism evidence="2">
    <name type="scientific">uncultured Caudovirales phage</name>
    <dbReference type="NCBI Taxonomy" id="2100421"/>
    <lineage>
        <taxon>Viruses</taxon>
        <taxon>Duplodnaviria</taxon>
        <taxon>Heunggongvirae</taxon>
        <taxon>Uroviricota</taxon>
        <taxon>Caudoviricetes</taxon>
        <taxon>Peduoviridae</taxon>
        <taxon>Maltschvirus</taxon>
        <taxon>Maltschvirus maltsch</taxon>
    </lineage>
</organism>
<keyword evidence="1" id="KW-0472">Membrane</keyword>
<name>A0A6J5L716_9CAUD</name>
<feature type="transmembrane region" description="Helical" evidence="1">
    <location>
        <begin position="64"/>
        <end position="86"/>
    </location>
</feature>
<feature type="transmembrane region" description="Helical" evidence="1">
    <location>
        <begin position="30"/>
        <end position="52"/>
    </location>
</feature>
<accession>A0A6J5L716</accession>
<keyword evidence="1" id="KW-0812">Transmembrane</keyword>
<feature type="transmembrane region" description="Helical" evidence="1">
    <location>
        <begin position="6"/>
        <end position="23"/>
    </location>
</feature>
<dbReference type="Pfam" id="PF19069">
    <property type="entry name" value="DUF5765"/>
    <property type="match status" value="1"/>
</dbReference>
<gene>
    <name evidence="2" type="ORF">UFOVP116_167</name>
</gene>
<evidence type="ECO:0000313" key="2">
    <source>
        <dbReference type="EMBL" id="CAB4129895.1"/>
    </source>
</evidence>
<sequence>MCWNMEASFAVAALGMGGTALLVKRKEHPFLYLTVFYFALMELLQAFTYLYIGQCASHENQILTLLGAYHISFQPIFVVLISLYFVPEGFRQRVQYPAIFFAACCSVVQLVGYYPFQWANHATDAMIYGKDLCANHGLWHISWYVPTFDSMSSVIGYSPRVSTYMLGTIVIPLLLGSWRFTAVNYTFGFLIAYLTTSSQNEAAAVWCLLSFAYLMICSETHIRNLIHVKTWYGLPYPWTKTVL</sequence>
<feature type="transmembrane region" description="Helical" evidence="1">
    <location>
        <begin position="169"/>
        <end position="191"/>
    </location>
</feature>